<dbReference type="GO" id="GO:0004555">
    <property type="term" value="F:alpha,alpha-trehalase activity"/>
    <property type="evidence" value="ECO:0007669"/>
    <property type="project" value="UniProtKB-EC"/>
</dbReference>
<evidence type="ECO:0000256" key="2">
    <source>
        <dbReference type="ARBA" id="ARBA00005615"/>
    </source>
</evidence>
<evidence type="ECO:0000256" key="5">
    <source>
        <dbReference type="ARBA" id="ARBA00030473"/>
    </source>
</evidence>
<comment type="catalytic activity">
    <reaction evidence="1">
        <text>alpha,alpha-trehalose + H2O = alpha-D-glucose + beta-D-glucose</text>
        <dbReference type="Rhea" id="RHEA:32675"/>
        <dbReference type="ChEBI" id="CHEBI:15377"/>
        <dbReference type="ChEBI" id="CHEBI:15903"/>
        <dbReference type="ChEBI" id="CHEBI:16551"/>
        <dbReference type="ChEBI" id="CHEBI:17925"/>
        <dbReference type="EC" id="3.2.1.28"/>
    </reaction>
</comment>
<organism evidence="8 9">
    <name type="scientific">Desmophyllum pertusum</name>
    <dbReference type="NCBI Taxonomy" id="174260"/>
    <lineage>
        <taxon>Eukaryota</taxon>
        <taxon>Metazoa</taxon>
        <taxon>Cnidaria</taxon>
        <taxon>Anthozoa</taxon>
        <taxon>Hexacorallia</taxon>
        <taxon>Scleractinia</taxon>
        <taxon>Caryophylliina</taxon>
        <taxon>Caryophylliidae</taxon>
        <taxon>Desmophyllum</taxon>
    </lineage>
</organism>
<name>A0A9W9ZRI3_9CNID</name>
<dbReference type="Pfam" id="PF01204">
    <property type="entry name" value="Trehalase"/>
    <property type="match status" value="1"/>
</dbReference>
<evidence type="ECO:0000256" key="1">
    <source>
        <dbReference type="ARBA" id="ARBA00001576"/>
    </source>
</evidence>
<protein>
    <recommendedName>
        <fullName evidence="4">Trehalase</fullName>
        <ecNumber evidence="3">3.2.1.28</ecNumber>
    </recommendedName>
    <alternativeName>
        <fullName evidence="5">Alpha,alpha-trehalase</fullName>
    </alternativeName>
    <alternativeName>
        <fullName evidence="6">Alpha,alpha-trehalose glucohydrolase</fullName>
    </alternativeName>
</protein>
<accession>A0A9W9ZRI3</accession>
<dbReference type="InterPro" id="IPR001661">
    <property type="entry name" value="Glyco_hydro_37"/>
</dbReference>
<comment type="similarity">
    <text evidence="2">Belongs to the glycosyl hydrolase 37 family.</text>
</comment>
<evidence type="ECO:0000256" key="6">
    <source>
        <dbReference type="ARBA" id="ARBA00031637"/>
    </source>
</evidence>
<dbReference type="Proteomes" id="UP001163046">
    <property type="component" value="Unassembled WGS sequence"/>
</dbReference>
<evidence type="ECO:0000256" key="4">
    <source>
        <dbReference type="ARBA" id="ARBA00019905"/>
    </source>
</evidence>
<evidence type="ECO:0000256" key="7">
    <source>
        <dbReference type="SAM" id="SignalP"/>
    </source>
</evidence>
<dbReference type="SUPFAM" id="SSF48208">
    <property type="entry name" value="Six-hairpin glycosidases"/>
    <property type="match status" value="1"/>
</dbReference>
<dbReference type="GO" id="GO:0005993">
    <property type="term" value="P:trehalose catabolic process"/>
    <property type="evidence" value="ECO:0007669"/>
    <property type="project" value="TreeGrafter"/>
</dbReference>
<comment type="caution">
    <text evidence="8">The sequence shown here is derived from an EMBL/GenBank/DDBJ whole genome shotgun (WGS) entry which is preliminary data.</text>
</comment>
<reference evidence="8" key="1">
    <citation type="submission" date="2023-01" db="EMBL/GenBank/DDBJ databases">
        <title>Genome assembly of the deep-sea coral Lophelia pertusa.</title>
        <authorList>
            <person name="Herrera S."/>
            <person name="Cordes E."/>
        </authorList>
    </citation>
    <scope>NUCLEOTIDE SEQUENCE</scope>
    <source>
        <strain evidence="8">USNM1676648</strain>
        <tissue evidence="8">Polyp</tissue>
    </source>
</reference>
<keyword evidence="7" id="KW-0732">Signal</keyword>
<evidence type="ECO:0000313" key="9">
    <source>
        <dbReference type="Proteomes" id="UP001163046"/>
    </source>
</evidence>
<dbReference type="OrthoDB" id="3542292at2759"/>
<dbReference type="PANTHER" id="PTHR23403">
    <property type="entry name" value="TREHALASE"/>
    <property type="match status" value="1"/>
</dbReference>
<keyword evidence="9" id="KW-1185">Reference proteome</keyword>
<dbReference type="InterPro" id="IPR008928">
    <property type="entry name" value="6-hairpin_glycosidase_sf"/>
</dbReference>
<evidence type="ECO:0000313" key="8">
    <source>
        <dbReference type="EMBL" id="KAJ7384669.1"/>
    </source>
</evidence>
<dbReference type="InterPro" id="IPR012341">
    <property type="entry name" value="6hp_glycosidase-like_sf"/>
</dbReference>
<feature type="signal peptide" evidence="7">
    <location>
        <begin position="1"/>
        <end position="25"/>
    </location>
</feature>
<gene>
    <name evidence="8" type="ORF">OS493_020250</name>
</gene>
<dbReference type="AlphaFoldDB" id="A0A9W9ZRI3"/>
<sequence>MEAYKCILCLVLPSILVLNPNQAIAEKPACSSQIFCRGDLLHTVQMARIFNDSKTFVDMRLAKDEADVLKAFKTFKPALSSNVSKEQVMKFVKDHFHPVGHDLEQWSPPDWKENPAFIDRIKDANLKNFASKLNGLWKKLGRKISDEARKNPPDLP</sequence>
<feature type="chain" id="PRO_5040730489" description="Trehalase" evidence="7">
    <location>
        <begin position="26"/>
        <end position="156"/>
    </location>
</feature>
<proteinExistence type="inferred from homology"/>
<evidence type="ECO:0000256" key="3">
    <source>
        <dbReference type="ARBA" id="ARBA00012757"/>
    </source>
</evidence>
<dbReference type="EMBL" id="MU825885">
    <property type="protein sequence ID" value="KAJ7384669.1"/>
    <property type="molecule type" value="Genomic_DNA"/>
</dbReference>
<dbReference type="Gene3D" id="1.50.10.10">
    <property type="match status" value="1"/>
</dbReference>
<dbReference type="EC" id="3.2.1.28" evidence="3"/>
<dbReference type="PANTHER" id="PTHR23403:SF1">
    <property type="entry name" value="TREHALASE"/>
    <property type="match status" value="1"/>
</dbReference>